<reference evidence="2 3" key="1">
    <citation type="submission" date="2021-04" db="EMBL/GenBank/DDBJ databases">
        <authorList>
            <person name="Bliznina A."/>
        </authorList>
    </citation>
    <scope>NUCLEOTIDE SEQUENCE [LARGE SCALE GENOMIC DNA]</scope>
</reference>
<keyword evidence="3" id="KW-1185">Reference proteome</keyword>
<organism evidence="2 3">
    <name type="scientific">Oikopleura dioica</name>
    <name type="common">Tunicate</name>
    <dbReference type="NCBI Taxonomy" id="34765"/>
    <lineage>
        <taxon>Eukaryota</taxon>
        <taxon>Metazoa</taxon>
        <taxon>Chordata</taxon>
        <taxon>Tunicata</taxon>
        <taxon>Appendicularia</taxon>
        <taxon>Copelata</taxon>
        <taxon>Oikopleuridae</taxon>
        <taxon>Oikopleura</taxon>
    </lineage>
</organism>
<sequence>MRISKVLFTLFFALFAAQETEMKKTEVTGDMEENRNQQMKMMKKKSAIEEIIAKRNDFLKNLEKLKSNDMNTLDGYLGKSLNYGRPHSDRMFQFVRLV</sequence>
<keyword evidence="1" id="KW-0732">Signal</keyword>
<protein>
    <submittedName>
        <fullName evidence="2">Oidioi.mRNA.OKI2018_I69.chr1.g3604.t1.cds</fullName>
    </submittedName>
</protein>
<accession>A0ABN7SUM7</accession>
<feature type="signal peptide" evidence="1">
    <location>
        <begin position="1"/>
        <end position="22"/>
    </location>
</feature>
<evidence type="ECO:0000256" key="1">
    <source>
        <dbReference type="SAM" id="SignalP"/>
    </source>
</evidence>
<name>A0ABN7SUM7_OIKDI</name>
<evidence type="ECO:0000313" key="2">
    <source>
        <dbReference type="EMBL" id="CAG5108030.1"/>
    </source>
</evidence>
<dbReference type="Proteomes" id="UP001158576">
    <property type="component" value="Chromosome 1"/>
</dbReference>
<gene>
    <name evidence="2" type="ORF">OKIOD_LOCUS12369</name>
</gene>
<feature type="chain" id="PRO_5045551138" evidence="1">
    <location>
        <begin position="23"/>
        <end position="98"/>
    </location>
</feature>
<evidence type="ECO:0000313" key="3">
    <source>
        <dbReference type="Proteomes" id="UP001158576"/>
    </source>
</evidence>
<proteinExistence type="predicted"/>
<dbReference type="EMBL" id="OU015566">
    <property type="protein sequence ID" value="CAG5108030.1"/>
    <property type="molecule type" value="Genomic_DNA"/>
</dbReference>